<dbReference type="NCBIfam" id="TIGR01793">
    <property type="entry name" value="cit_synth_euk"/>
    <property type="match status" value="1"/>
</dbReference>
<gene>
    <name evidence="10" type="ORF">CTOB1V02_LOCUS2527</name>
</gene>
<comment type="catalytic activity">
    <reaction evidence="7">
        <text>oxaloacetate + acetyl-CoA + H2O = citrate + CoA + H(+)</text>
        <dbReference type="Rhea" id="RHEA:16845"/>
        <dbReference type="ChEBI" id="CHEBI:15377"/>
        <dbReference type="ChEBI" id="CHEBI:15378"/>
        <dbReference type="ChEBI" id="CHEBI:16452"/>
        <dbReference type="ChEBI" id="CHEBI:16947"/>
        <dbReference type="ChEBI" id="CHEBI:57287"/>
        <dbReference type="ChEBI" id="CHEBI:57288"/>
        <dbReference type="EC" id="2.3.3.1"/>
    </reaction>
</comment>
<evidence type="ECO:0000256" key="8">
    <source>
        <dbReference type="PIRSR" id="PIRSR610109-1"/>
    </source>
</evidence>
<keyword evidence="5" id="KW-0816">Tricarboxylic acid cycle</keyword>
<evidence type="ECO:0000256" key="3">
    <source>
        <dbReference type="ARBA" id="ARBA00010566"/>
    </source>
</evidence>
<dbReference type="InterPro" id="IPR019810">
    <property type="entry name" value="Citrate_synthase_AS"/>
</dbReference>
<evidence type="ECO:0000256" key="6">
    <source>
        <dbReference type="ARBA" id="ARBA00022679"/>
    </source>
</evidence>
<dbReference type="EMBL" id="OB660399">
    <property type="protein sequence ID" value="CAD7224570.1"/>
    <property type="molecule type" value="Genomic_DNA"/>
</dbReference>
<comment type="similarity">
    <text evidence="3 9">Belongs to the citrate synthase family.</text>
</comment>
<dbReference type="PROSITE" id="PS00480">
    <property type="entry name" value="CITRATE_SYNTHASE"/>
    <property type="match status" value="1"/>
</dbReference>
<dbReference type="FunFam" id="1.10.230.10:FF:000001">
    <property type="entry name" value="Citrate synthase"/>
    <property type="match status" value="1"/>
</dbReference>
<dbReference type="PANTHER" id="PTHR11739:SF8">
    <property type="entry name" value="CITRATE SYNTHASE, MITOCHONDRIAL"/>
    <property type="match status" value="1"/>
</dbReference>
<evidence type="ECO:0000256" key="9">
    <source>
        <dbReference type="RuleBase" id="RU000441"/>
    </source>
</evidence>
<dbReference type="InterPro" id="IPR002020">
    <property type="entry name" value="Citrate_synthase"/>
</dbReference>
<dbReference type="InterPro" id="IPR036969">
    <property type="entry name" value="Citrate_synthase_sf"/>
</dbReference>
<name>A0A7R8W6A5_9CRUS</name>
<sequence>MAKKIVEHAAEVKEFRAKYGNTKVGEITVDMMYGGMRGMKGLVWETSVLDPDEGIRFRGYSIPECQKLLPEIPETGEEPLPEGLFWLLLTGEIPSRAQVNAVSKEWANRADLPGHVVTMLNNFPSNLHPMAQFVSAIAALNSESQFAKAYADGVKKVVYWEYVYEDAMSLIAKLPTIAATIYRNLYREGTSVGAIDDSLDWSANFTSMLGFDDPYFTECMRMYLTIHSDHEGGNVSAHASHLVGSALSDPFLSFSAGMAGLAGPLHGLANQEVLVWLSKLQKEIGQDPTPEQLKEYVLNTLKSGQVVPGYGHAVLRKTDPRYMCQREFALKHLPDNKLFHVVSNLYEIVPPILADTGKIKNPWPNVDAHSGVLLQHFNMKEMNYYTVLFGVSRALGCMAQMVWSRGLGLPLERPKSMSTEGLMKLVKGA</sequence>
<evidence type="ECO:0000256" key="1">
    <source>
        <dbReference type="ARBA" id="ARBA00004305"/>
    </source>
</evidence>
<organism evidence="10">
    <name type="scientific">Cyprideis torosa</name>
    <dbReference type="NCBI Taxonomy" id="163714"/>
    <lineage>
        <taxon>Eukaryota</taxon>
        <taxon>Metazoa</taxon>
        <taxon>Ecdysozoa</taxon>
        <taxon>Arthropoda</taxon>
        <taxon>Crustacea</taxon>
        <taxon>Oligostraca</taxon>
        <taxon>Ostracoda</taxon>
        <taxon>Podocopa</taxon>
        <taxon>Podocopida</taxon>
        <taxon>Cytherocopina</taxon>
        <taxon>Cytheroidea</taxon>
        <taxon>Cytherideidae</taxon>
        <taxon>Cyprideis</taxon>
    </lineage>
</organism>
<dbReference type="NCBIfam" id="NF007128">
    <property type="entry name" value="PRK09569.1"/>
    <property type="match status" value="1"/>
</dbReference>
<feature type="active site" evidence="8">
    <location>
        <position position="266"/>
    </location>
</feature>
<evidence type="ECO:0000256" key="4">
    <source>
        <dbReference type="ARBA" id="ARBA00011738"/>
    </source>
</evidence>
<dbReference type="Gene3D" id="1.10.230.10">
    <property type="entry name" value="Cytochrome P450-Terp, domain 2"/>
    <property type="match status" value="1"/>
</dbReference>
<dbReference type="GO" id="GO:0005759">
    <property type="term" value="C:mitochondrial matrix"/>
    <property type="evidence" value="ECO:0007669"/>
    <property type="project" value="UniProtKB-SubCell"/>
</dbReference>
<keyword evidence="6 9" id="KW-0808">Transferase</keyword>
<dbReference type="OrthoDB" id="8017587at2759"/>
<evidence type="ECO:0000256" key="5">
    <source>
        <dbReference type="ARBA" id="ARBA00022532"/>
    </source>
</evidence>
<dbReference type="InterPro" id="IPR016143">
    <property type="entry name" value="Citrate_synth-like_sm_a-sub"/>
</dbReference>
<dbReference type="GO" id="GO:0036440">
    <property type="term" value="F:citrate synthase activity"/>
    <property type="evidence" value="ECO:0007669"/>
    <property type="project" value="UniProtKB-EC"/>
</dbReference>
<dbReference type="AlphaFoldDB" id="A0A7R8W6A5"/>
<reference evidence="10" key="1">
    <citation type="submission" date="2020-11" db="EMBL/GenBank/DDBJ databases">
        <authorList>
            <person name="Tran Van P."/>
        </authorList>
    </citation>
    <scope>NUCLEOTIDE SEQUENCE</scope>
</reference>
<accession>A0A7R8W6A5</accession>
<proteinExistence type="inferred from homology"/>
<dbReference type="UniPathway" id="UPA00223">
    <property type="reaction ID" value="UER00717"/>
</dbReference>
<dbReference type="FunFam" id="1.10.580.10:FF:000001">
    <property type="entry name" value="Citrate synthase"/>
    <property type="match status" value="1"/>
</dbReference>
<dbReference type="InterPro" id="IPR016142">
    <property type="entry name" value="Citrate_synth-like_lrg_a-sub"/>
</dbReference>
<evidence type="ECO:0000313" key="10">
    <source>
        <dbReference type="EMBL" id="CAD7224570.1"/>
    </source>
</evidence>
<dbReference type="Gene3D" id="1.10.580.10">
    <property type="entry name" value="Citrate Synthase, domain 1"/>
    <property type="match status" value="1"/>
</dbReference>
<dbReference type="PANTHER" id="PTHR11739">
    <property type="entry name" value="CITRATE SYNTHASE"/>
    <property type="match status" value="1"/>
</dbReference>
<comment type="subcellular location">
    <subcellularLocation>
        <location evidence="1">Mitochondrion matrix</location>
    </subcellularLocation>
</comment>
<dbReference type="SUPFAM" id="SSF48256">
    <property type="entry name" value="Citrate synthase"/>
    <property type="match status" value="1"/>
</dbReference>
<dbReference type="InterPro" id="IPR010109">
    <property type="entry name" value="Citrate_synthase_euk"/>
</dbReference>
<evidence type="ECO:0000256" key="7">
    <source>
        <dbReference type="ARBA" id="ARBA00052478"/>
    </source>
</evidence>
<feature type="active site" evidence="8">
    <location>
        <position position="367"/>
    </location>
</feature>
<dbReference type="GO" id="GO:0006101">
    <property type="term" value="P:citrate metabolic process"/>
    <property type="evidence" value="ECO:0007669"/>
    <property type="project" value="InterPro"/>
</dbReference>
<dbReference type="PRINTS" id="PR00143">
    <property type="entry name" value="CITRTSNTHASE"/>
</dbReference>
<dbReference type="GO" id="GO:0006099">
    <property type="term" value="P:tricarboxylic acid cycle"/>
    <property type="evidence" value="ECO:0007669"/>
    <property type="project" value="UniProtKB-UniPathway"/>
</dbReference>
<evidence type="ECO:0000256" key="2">
    <source>
        <dbReference type="ARBA" id="ARBA00004751"/>
    </source>
</evidence>
<protein>
    <recommendedName>
        <fullName evidence="9">Citrate synthase</fullName>
    </recommendedName>
</protein>
<dbReference type="Pfam" id="PF00285">
    <property type="entry name" value="Citrate_synt"/>
    <property type="match status" value="1"/>
</dbReference>
<comment type="subunit">
    <text evidence="4">Homodimer.</text>
</comment>
<comment type="pathway">
    <text evidence="2">Carbohydrate metabolism; tricarboxylic acid cycle; isocitrate from oxaloacetate: step 1/2.</text>
</comment>
<feature type="active site" evidence="8">
    <location>
        <position position="312"/>
    </location>
</feature>
<dbReference type="GO" id="GO:0005975">
    <property type="term" value="P:carbohydrate metabolic process"/>
    <property type="evidence" value="ECO:0007669"/>
    <property type="project" value="TreeGrafter"/>
</dbReference>